<dbReference type="SUPFAM" id="SSF56214">
    <property type="entry name" value="4'-phosphopantetheinyl transferase"/>
    <property type="match status" value="2"/>
</dbReference>
<keyword evidence="2" id="KW-0808">Transferase</keyword>
<comment type="caution">
    <text evidence="4">The sequence shown here is derived from an EMBL/GenBank/DDBJ whole genome shotgun (WGS) entry which is preliminary data.</text>
</comment>
<dbReference type="InterPro" id="IPR050559">
    <property type="entry name" value="P-Pant_transferase_sf"/>
</dbReference>
<sequence length="254" mass="28923">MVSLYEPRAIPLLMNDCHVWYCSINDIQPWHLRLLSEEEQIRAKSYKKEQDRVRFILGCTISRIVLSVQLNIAPQFVPIARICPHCKHLHGKPTLTRGNIQFSVSHSEDVIVVAFIKNYKIGIDVEYIDSNIDFLALEKSVLTEEEKMQLSHLPLRKRRSGFLTYWTRKEALLKATGEGLMTSPLNISVSSPNHPAKLLSFHNRPSLIQNSLLVDLDTRLGYIGSLAILGGETIHIKQFNGSFILKEAFTSLNM</sequence>
<reference evidence="4 5" key="1">
    <citation type="submission" date="2014-10" db="EMBL/GenBank/DDBJ databases">
        <title>Draft genome of phytase producing Bacillus ginsengihumi strain M2.11.</title>
        <authorList>
            <person name="Toymentseva A."/>
            <person name="Boulygina E.A."/>
            <person name="Kazakov S.V."/>
            <person name="Kayumov I."/>
            <person name="Suleimanova A.D."/>
            <person name="Mardanova A.M."/>
            <person name="Maria S.N."/>
            <person name="Sergey M.Y."/>
            <person name="Sharipova M.R."/>
        </authorList>
    </citation>
    <scope>NUCLEOTIDE SEQUENCE [LARGE SCALE GENOMIC DNA]</scope>
    <source>
        <strain evidence="4 5">M2.11</strain>
    </source>
</reference>
<dbReference type="RefSeq" id="WP_035348701.1">
    <property type="nucleotide sequence ID" value="NZ_JAMAUG010000022.1"/>
</dbReference>
<evidence type="ECO:0000256" key="1">
    <source>
        <dbReference type="ARBA" id="ARBA00010990"/>
    </source>
</evidence>
<evidence type="ECO:0000259" key="3">
    <source>
        <dbReference type="Pfam" id="PF01648"/>
    </source>
</evidence>
<dbReference type="Pfam" id="PF01648">
    <property type="entry name" value="ACPS"/>
    <property type="match status" value="1"/>
</dbReference>
<accession>A0A0A6VCR6</accession>
<comment type="similarity">
    <text evidence="1">Belongs to the P-Pant transferase superfamily. Gsp/Sfp/HetI/AcpT family.</text>
</comment>
<dbReference type="GO" id="GO:0000287">
    <property type="term" value="F:magnesium ion binding"/>
    <property type="evidence" value="ECO:0007669"/>
    <property type="project" value="InterPro"/>
</dbReference>
<feature type="domain" description="4'-phosphopantetheinyl transferase" evidence="3">
    <location>
        <begin position="121"/>
        <end position="209"/>
    </location>
</feature>
<dbReference type="OrthoDB" id="9808281at2"/>
<dbReference type="PANTHER" id="PTHR12215:SF10">
    <property type="entry name" value="L-AMINOADIPATE-SEMIALDEHYDE DEHYDROGENASE-PHOSPHOPANTETHEINYL TRANSFERASE"/>
    <property type="match status" value="1"/>
</dbReference>
<dbReference type="GO" id="GO:0008897">
    <property type="term" value="F:holo-[acyl-carrier-protein] synthase activity"/>
    <property type="evidence" value="ECO:0007669"/>
    <property type="project" value="InterPro"/>
</dbReference>
<dbReference type="AlphaFoldDB" id="A0A0A6VCR6"/>
<dbReference type="GO" id="GO:0019878">
    <property type="term" value="P:lysine biosynthetic process via aminoadipic acid"/>
    <property type="evidence" value="ECO:0007669"/>
    <property type="project" value="TreeGrafter"/>
</dbReference>
<proteinExistence type="inferred from homology"/>
<dbReference type="InterPro" id="IPR037143">
    <property type="entry name" value="4-PPantetheinyl_Trfase_dom_sf"/>
</dbReference>
<evidence type="ECO:0000256" key="2">
    <source>
        <dbReference type="ARBA" id="ARBA00022679"/>
    </source>
</evidence>
<evidence type="ECO:0000313" key="5">
    <source>
        <dbReference type="Proteomes" id="UP000030588"/>
    </source>
</evidence>
<dbReference type="EMBL" id="JRUN01000025">
    <property type="protein sequence ID" value="KHD85366.1"/>
    <property type="molecule type" value="Genomic_DNA"/>
</dbReference>
<evidence type="ECO:0000313" key="4">
    <source>
        <dbReference type="EMBL" id="KHD85366.1"/>
    </source>
</evidence>
<protein>
    <recommendedName>
        <fullName evidence="3">4'-phosphopantetheinyl transferase domain-containing protein</fullName>
    </recommendedName>
</protein>
<dbReference type="STRING" id="363870.NG54_09685"/>
<name>A0A0A6VCR6_9BACI</name>
<organism evidence="4 5">
    <name type="scientific">Heyndrickxia ginsengihumi</name>
    <dbReference type="NCBI Taxonomy" id="363870"/>
    <lineage>
        <taxon>Bacteria</taxon>
        <taxon>Bacillati</taxon>
        <taxon>Bacillota</taxon>
        <taxon>Bacilli</taxon>
        <taxon>Bacillales</taxon>
        <taxon>Bacillaceae</taxon>
        <taxon>Heyndrickxia</taxon>
    </lineage>
</organism>
<dbReference type="Gene3D" id="3.90.470.20">
    <property type="entry name" value="4'-phosphopantetheinyl transferase domain"/>
    <property type="match status" value="1"/>
</dbReference>
<gene>
    <name evidence="4" type="ORF">NG54_09685</name>
</gene>
<dbReference type="PANTHER" id="PTHR12215">
    <property type="entry name" value="PHOSPHOPANTETHEINE TRANSFERASE"/>
    <property type="match status" value="1"/>
</dbReference>
<dbReference type="GO" id="GO:0005829">
    <property type="term" value="C:cytosol"/>
    <property type="evidence" value="ECO:0007669"/>
    <property type="project" value="TreeGrafter"/>
</dbReference>
<dbReference type="Proteomes" id="UP000030588">
    <property type="component" value="Unassembled WGS sequence"/>
</dbReference>
<dbReference type="InterPro" id="IPR008278">
    <property type="entry name" value="4-PPantetheinyl_Trfase_dom"/>
</dbReference>